<evidence type="ECO:0000256" key="1">
    <source>
        <dbReference type="SAM" id="MobiDB-lite"/>
    </source>
</evidence>
<evidence type="ECO:0000313" key="3">
    <source>
        <dbReference type="Proteomes" id="UP000604825"/>
    </source>
</evidence>
<feature type="compositionally biased region" description="Low complexity" evidence="1">
    <location>
        <begin position="83"/>
        <end position="99"/>
    </location>
</feature>
<evidence type="ECO:0000313" key="2">
    <source>
        <dbReference type="EMBL" id="CAD6239442.1"/>
    </source>
</evidence>
<feature type="compositionally biased region" description="Basic and acidic residues" evidence="1">
    <location>
        <begin position="100"/>
        <end position="117"/>
    </location>
</feature>
<organism evidence="2 3">
    <name type="scientific">Miscanthus lutarioriparius</name>
    <dbReference type="NCBI Taxonomy" id="422564"/>
    <lineage>
        <taxon>Eukaryota</taxon>
        <taxon>Viridiplantae</taxon>
        <taxon>Streptophyta</taxon>
        <taxon>Embryophyta</taxon>
        <taxon>Tracheophyta</taxon>
        <taxon>Spermatophyta</taxon>
        <taxon>Magnoliopsida</taxon>
        <taxon>Liliopsida</taxon>
        <taxon>Poales</taxon>
        <taxon>Poaceae</taxon>
        <taxon>PACMAD clade</taxon>
        <taxon>Panicoideae</taxon>
        <taxon>Andropogonodae</taxon>
        <taxon>Andropogoneae</taxon>
        <taxon>Saccharinae</taxon>
        <taxon>Miscanthus</taxon>
    </lineage>
</organism>
<dbReference type="EMBL" id="CAJGYO010000006">
    <property type="protein sequence ID" value="CAD6239442.1"/>
    <property type="molecule type" value="Genomic_DNA"/>
</dbReference>
<feature type="region of interest" description="Disordered" evidence="1">
    <location>
        <begin position="74"/>
        <end position="127"/>
    </location>
</feature>
<sequence>MSMLTNALARHGAYQTVDSYRLEEVKITSDVHVPDTASAVPITMTATSATSPVHPISVPKTLRWNAAWESPMARPYPKRSLGSAPAAEAFAAAPTSSTPESRKRAGRREAVHAREPPTARYWRWRSR</sequence>
<name>A0A811P8I5_9POAL</name>
<accession>A0A811P8I5</accession>
<reference evidence="2" key="1">
    <citation type="submission" date="2020-10" db="EMBL/GenBank/DDBJ databases">
        <authorList>
            <person name="Han B."/>
            <person name="Lu T."/>
            <person name="Zhao Q."/>
            <person name="Huang X."/>
            <person name="Zhao Y."/>
        </authorList>
    </citation>
    <scope>NUCLEOTIDE SEQUENCE</scope>
</reference>
<dbReference type="Proteomes" id="UP000604825">
    <property type="component" value="Unassembled WGS sequence"/>
</dbReference>
<dbReference type="AlphaFoldDB" id="A0A811P8I5"/>
<protein>
    <submittedName>
        <fullName evidence="2">Uncharacterized protein</fullName>
    </submittedName>
</protein>
<gene>
    <name evidence="2" type="ORF">NCGR_LOCUS26396</name>
</gene>
<proteinExistence type="predicted"/>
<keyword evidence="3" id="KW-1185">Reference proteome</keyword>
<comment type="caution">
    <text evidence="2">The sequence shown here is derived from an EMBL/GenBank/DDBJ whole genome shotgun (WGS) entry which is preliminary data.</text>
</comment>